<dbReference type="EMBL" id="VSSQ01139681">
    <property type="protein sequence ID" value="MPN62118.1"/>
    <property type="molecule type" value="Genomic_DNA"/>
</dbReference>
<proteinExistence type="predicted"/>
<name>A0A645JEH2_9ZZZZ</name>
<sequence length="115" mass="12338">MLHILITDTFFIATAQCTDHILIGFIHDALVLIDIDGVDTLVISVAQSSHYLLVGFRLIDCMDIRGSQCVADVLLHTLSVTAVLGLSVNGVGGDAVAFLWLQNGNTALIFTWIGV</sequence>
<protein>
    <submittedName>
        <fullName evidence="1">Uncharacterized protein</fullName>
    </submittedName>
</protein>
<organism evidence="1">
    <name type="scientific">bioreactor metagenome</name>
    <dbReference type="NCBI Taxonomy" id="1076179"/>
    <lineage>
        <taxon>unclassified sequences</taxon>
        <taxon>metagenomes</taxon>
        <taxon>ecological metagenomes</taxon>
    </lineage>
</organism>
<evidence type="ECO:0000313" key="1">
    <source>
        <dbReference type="EMBL" id="MPN62118.1"/>
    </source>
</evidence>
<gene>
    <name evidence="1" type="ORF">SDC9_209865</name>
</gene>
<accession>A0A645JEH2</accession>
<reference evidence="1" key="1">
    <citation type="submission" date="2019-08" db="EMBL/GenBank/DDBJ databases">
        <authorList>
            <person name="Kucharzyk K."/>
            <person name="Murdoch R.W."/>
            <person name="Higgins S."/>
            <person name="Loffler F."/>
        </authorList>
    </citation>
    <scope>NUCLEOTIDE SEQUENCE</scope>
</reference>
<dbReference type="AlphaFoldDB" id="A0A645JEH2"/>
<comment type="caution">
    <text evidence="1">The sequence shown here is derived from an EMBL/GenBank/DDBJ whole genome shotgun (WGS) entry which is preliminary data.</text>
</comment>